<dbReference type="AlphaFoldDB" id="A0A5C6UHG0"/>
<evidence type="ECO:0000256" key="4">
    <source>
        <dbReference type="ARBA" id="ARBA00023163"/>
    </source>
</evidence>
<evidence type="ECO:0000256" key="2">
    <source>
        <dbReference type="ARBA" id="ARBA00023015"/>
    </source>
</evidence>
<comment type="caution">
    <text evidence="6">The sequence shown here is derived from an EMBL/GenBank/DDBJ whole genome shotgun (WGS) entry which is preliminary data.</text>
</comment>
<dbReference type="RefSeq" id="WP_147083509.1">
    <property type="nucleotide sequence ID" value="NZ_VOQR01000001.1"/>
</dbReference>
<reference evidence="6 7" key="1">
    <citation type="journal article" date="2013" name="Antonie Van Leeuwenhoek">
        <title>Sphingomonas ginsenosidivorax sp. nov., with the ability to transform ginsenosides.</title>
        <authorList>
            <person name="Jin X.F."/>
            <person name="Kim J.K."/>
            <person name="Liu Q.M."/>
            <person name="Kang M.S."/>
            <person name="He D."/>
            <person name="Jin F.X."/>
            <person name="Kim S.C."/>
            <person name="Im W.T."/>
        </authorList>
    </citation>
    <scope>NUCLEOTIDE SEQUENCE [LARGE SCALE GENOMIC DNA]</scope>
    <source>
        <strain evidence="6 7">KHI67</strain>
    </source>
</reference>
<comment type="similarity">
    <text evidence="1">Belongs to the LysR transcriptional regulatory family.</text>
</comment>
<dbReference type="PANTHER" id="PTHR30537:SF5">
    <property type="entry name" value="HTH-TYPE TRANSCRIPTIONAL ACTIVATOR TTDR-RELATED"/>
    <property type="match status" value="1"/>
</dbReference>
<gene>
    <name evidence="6" type="ORF">FSB78_15735</name>
</gene>
<dbReference type="InterPro" id="IPR036388">
    <property type="entry name" value="WH-like_DNA-bd_sf"/>
</dbReference>
<keyword evidence="7" id="KW-1185">Reference proteome</keyword>
<dbReference type="InterPro" id="IPR005119">
    <property type="entry name" value="LysR_subst-bd"/>
</dbReference>
<name>A0A5C6UHG0_9SPHN</name>
<dbReference type="Gene3D" id="1.10.10.10">
    <property type="entry name" value="Winged helix-like DNA-binding domain superfamily/Winged helix DNA-binding domain"/>
    <property type="match status" value="1"/>
</dbReference>
<dbReference type="GO" id="GO:0003700">
    <property type="term" value="F:DNA-binding transcription factor activity"/>
    <property type="evidence" value="ECO:0007669"/>
    <property type="project" value="InterPro"/>
</dbReference>
<organism evidence="6 7">
    <name type="scientific">Sphingomonas ginsenosidivorax</name>
    <dbReference type="NCBI Taxonomy" id="862135"/>
    <lineage>
        <taxon>Bacteria</taxon>
        <taxon>Pseudomonadati</taxon>
        <taxon>Pseudomonadota</taxon>
        <taxon>Alphaproteobacteria</taxon>
        <taxon>Sphingomonadales</taxon>
        <taxon>Sphingomonadaceae</taxon>
        <taxon>Sphingomonas</taxon>
    </lineage>
</organism>
<evidence type="ECO:0000313" key="6">
    <source>
        <dbReference type="EMBL" id="TXC72233.1"/>
    </source>
</evidence>
<dbReference type="PROSITE" id="PS50931">
    <property type="entry name" value="HTH_LYSR"/>
    <property type="match status" value="1"/>
</dbReference>
<dbReference type="Proteomes" id="UP000321250">
    <property type="component" value="Unassembled WGS sequence"/>
</dbReference>
<dbReference type="Pfam" id="PF03466">
    <property type="entry name" value="LysR_substrate"/>
    <property type="match status" value="1"/>
</dbReference>
<protein>
    <submittedName>
        <fullName evidence="6">LysR family transcriptional regulator</fullName>
    </submittedName>
</protein>
<sequence>MIDLFNDVPAFVAVVECGSFSAAGRRLHLSRSAVGKAIARLEQRLAVRLFQRTTRSLSLTNDGQSFYEHCQRAIEVLHTGTTLIETGRTKVDGTLRMSMPVLFGRLCVAPILLRLAAENPELVLELDFRDHHLDLFDTGMDLAIRNGPIGAGTGLMARRIARKRTIVCAAPSYVERRGMPVELGELARHDAIVYMRDRRVQTWQFQSSDGRLTEMTPNARLRLDDLGTMLDAVVAGYGIAWLPEWLIADSLKRGTVVELLPDYASRLDEIHLIWPEAPHLPTRVRAAIDSLAAGL</sequence>
<dbReference type="InterPro" id="IPR058163">
    <property type="entry name" value="LysR-type_TF_proteobact-type"/>
</dbReference>
<keyword evidence="2" id="KW-0805">Transcription regulation</keyword>
<feature type="domain" description="HTH lysR-type" evidence="5">
    <location>
        <begin position="3"/>
        <end position="60"/>
    </location>
</feature>
<accession>A0A5C6UHG0</accession>
<dbReference type="PRINTS" id="PR00039">
    <property type="entry name" value="HTHLYSR"/>
</dbReference>
<keyword evidence="4" id="KW-0804">Transcription</keyword>
<dbReference type="InterPro" id="IPR036390">
    <property type="entry name" value="WH_DNA-bd_sf"/>
</dbReference>
<dbReference type="PANTHER" id="PTHR30537">
    <property type="entry name" value="HTH-TYPE TRANSCRIPTIONAL REGULATOR"/>
    <property type="match status" value="1"/>
</dbReference>
<evidence type="ECO:0000259" key="5">
    <source>
        <dbReference type="PROSITE" id="PS50931"/>
    </source>
</evidence>
<dbReference type="FunFam" id="1.10.10.10:FF:000001">
    <property type="entry name" value="LysR family transcriptional regulator"/>
    <property type="match status" value="1"/>
</dbReference>
<dbReference type="EMBL" id="VOQR01000001">
    <property type="protein sequence ID" value="TXC72233.1"/>
    <property type="molecule type" value="Genomic_DNA"/>
</dbReference>
<dbReference type="SUPFAM" id="SSF46785">
    <property type="entry name" value="Winged helix' DNA-binding domain"/>
    <property type="match status" value="1"/>
</dbReference>
<dbReference type="Gene3D" id="3.40.190.290">
    <property type="match status" value="1"/>
</dbReference>
<keyword evidence="3" id="KW-0238">DNA-binding</keyword>
<dbReference type="OrthoDB" id="9786526at2"/>
<dbReference type="CDD" id="cd08475">
    <property type="entry name" value="PBP2_CrgA_like_6"/>
    <property type="match status" value="1"/>
</dbReference>
<dbReference type="GO" id="GO:0003677">
    <property type="term" value="F:DNA binding"/>
    <property type="evidence" value="ECO:0007669"/>
    <property type="project" value="UniProtKB-KW"/>
</dbReference>
<evidence type="ECO:0000256" key="1">
    <source>
        <dbReference type="ARBA" id="ARBA00009437"/>
    </source>
</evidence>
<evidence type="ECO:0000313" key="7">
    <source>
        <dbReference type="Proteomes" id="UP000321250"/>
    </source>
</evidence>
<dbReference type="SUPFAM" id="SSF53850">
    <property type="entry name" value="Periplasmic binding protein-like II"/>
    <property type="match status" value="1"/>
</dbReference>
<evidence type="ECO:0000256" key="3">
    <source>
        <dbReference type="ARBA" id="ARBA00023125"/>
    </source>
</evidence>
<proteinExistence type="inferred from homology"/>
<dbReference type="InterPro" id="IPR000847">
    <property type="entry name" value="LysR_HTH_N"/>
</dbReference>
<dbReference type="Pfam" id="PF00126">
    <property type="entry name" value="HTH_1"/>
    <property type="match status" value="1"/>
</dbReference>